<dbReference type="GO" id="GO:0031071">
    <property type="term" value="F:cysteine desulfurase activity"/>
    <property type="evidence" value="ECO:0007669"/>
    <property type="project" value="UniProtKB-EC"/>
</dbReference>
<dbReference type="Gene3D" id="3.90.1150.10">
    <property type="entry name" value="Aspartate Aminotransferase, domain 1"/>
    <property type="match status" value="1"/>
</dbReference>
<organism evidence="4 5">
    <name type="scientific">Lederbergia galactosidilytica</name>
    <dbReference type="NCBI Taxonomy" id="217031"/>
    <lineage>
        <taxon>Bacteria</taxon>
        <taxon>Bacillati</taxon>
        <taxon>Bacillota</taxon>
        <taxon>Bacilli</taxon>
        <taxon>Bacillales</taxon>
        <taxon>Bacillaceae</taxon>
        <taxon>Lederbergia</taxon>
    </lineage>
</organism>
<dbReference type="InterPro" id="IPR000192">
    <property type="entry name" value="Aminotrans_V_dom"/>
</dbReference>
<dbReference type="PATRIC" id="fig|217031.4.peg.4464"/>
<evidence type="ECO:0000256" key="2">
    <source>
        <dbReference type="ARBA" id="ARBA00022898"/>
    </source>
</evidence>
<comment type="cofactor">
    <cofactor evidence="1">
        <name>pyridoxal 5'-phosphate</name>
        <dbReference type="ChEBI" id="CHEBI:597326"/>
    </cofactor>
</comment>
<dbReference type="PIRSF" id="PIRSF005572">
    <property type="entry name" value="NifS"/>
    <property type="match status" value="1"/>
</dbReference>
<keyword evidence="4" id="KW-0808">Transferase</keyword>
<evidence type="ECO:0000313" key="4">
    <source>
        <dbReference type="EMBL" id="KRG11918.1"/>
    </source>
</evidence>
<dbReference type="Proteomes" id="UP000053881">
    <property type="component" value="Unassembled WGS sequence"/>
</dbReference>
<accession>A0A0Q9Y4Q2</accession>
<dbReference type="InterPro" id="IPR015422">
    <property type="entry name" value="PyrdxlP-dep_Trfase_small"/>
</dbReference>
<dbReference type="Gene3D" id="3.40.640.10">
    <property type="entry name" value="Type I PLP-dependent aspartate aminotransferase-like (Major domain)"/>
    <property type="match status" value="1"/>
</dbReference>
<dbReference type="NCBIfam" id="NF002806">
    <property type="entry name" value="PRK02948.1"/>
    <property type="match status" value="1"/>
</dbReference>
<dbReference type="Gene3D" id="1.10.260.50">
    <property type="match status" value="1"/>
</dbReference>
<dbReference type="EC" id="2.8.1.7" evidence="4"/>
<dbReference type="InterPro" id="IPR015424">
    <property type="entry name" value="PyrdxlP-dep_Trfase"/>
</dbReference>
<keyword evidence="2" id="KW-0663">Pyridoxal phosphate</keyword>
<dbReference type="EMBL" id="LGPB01000107">
    <property type="protein sequence ID" value="KRG11918.1"/>
    <property type="molecule type" value="Genomic_DNA"/>
</dbReference>
<sequence length="374" mass="40604">MKYFDYAATCPLDQEAAQLYVQTATDFLGNTSSLHDTGGQAQQLLETCRKEFAHMLKVHEEGIYFTSGGSEGNFLAIQALLSSPIKSGNHIITSIAEHASIHSTLEKCKQNGYEVTAIPLNQDGHIDVETLTDAIRKETVLITIQAANSEIGTSQPIKEIGKICRDNGILLHSDCVQAFGKLDMQEMVHSVDSLAISGHKFYGPKGVGVVYLSPHLHWHPFYPNTTHEGGFRPGTVNVPGIAATTLAAQKTIAHMEEQYHHSLKLRKVFLETINAKGKQIVVYPSDLPSIIGLRMKGIEGQLIMLECNRAGYAISTGSACQVGSQAPIKTMTALGIIGKPAKEFIRISFGKNTKVEDVQQLGETLIKILTGHGG</sequence>
<dbReference type="PANTHER" id="PTHR11601">
    <property type="entry name" value="CYSTEINE DESULFURYLASE FAMILY MEMBER"/>
    <property type="match status" value="1"/>
</dbReference>
<feature type="domain" description="Aminotransferase class V" evidence="3">
    <location>
        <begin position="3"/>
        <end position="361"/>
    </location>
</feature>
<evidence type="ECO:0000259" key="3">
    <source>
        <dbReference type="Pfam" id="PF00266"/>
    </source>
</evidence>
<dbReference type="PANTHER" id="PTHR11601:SF36">
    <property type="entry name" value="CYSTEINE DESULFURASE NIFS-RELATED"/>
    <property type="match status" value="1"/>
</dbReference>
<protein>
    <submittedName>
        <fullName evidence="4">Cysteine desulfurase</fullName>
        <ecNumber evidence="4">2.8.1.7</ecNumber>
    </submittedName>
</protein>
<dbReference type="InterPro" id="IPR015421">
    <property type="entry name" value="PyrdxlP-dep_Trfase_major"/>
</dbReference>
<name>A0A0Q9Y4Q2_9BACI</name>
<dbReference type="InterPro" id="IPR016454">
    <property type="entry name" value="Cysteine_dSase"/>
</dbReference>
<evidence type="ECO:0000313" key="5">
    <source>
        <dbReference type="Proteomes" id="UP000053881"/>
    </source>
</evidence>
<dbReference type="Pfam" id="PF00266">
    <property type="entry name" value="Aminotran_5"/>
    <property type="match status" value="1"/>
</dbReference>
<gene>
    <name evidence="4" type="ORF">ACA29_13365</name>
</gene>
<evidence type="ECO:0000256" key="1">
    <source>
        <dbReference type="ARBA" id="ARBA00001933"/>
    </source>
</evidence>
<dbReference type="SUPFAM" id="SSF53383">
    <property type="entry name" value="PLP-dependent transferases"/>
    <property type="match status" value="1"/>
</dbReference>
<reference evidence="4 5" key="1">
    <citation type="submission" date="2015-06" db="EMBL/GenBank/DDBJ databases">
        <title>Genome sequencing project of Bacillus galactosidilyticus PL133.</title>
        <authorList>
            <person name="Gaiero J."/>
            <person name="Nicol R."/>
            <person name="Habash M."/>
        </authorList>
    </citation>
    <scope>NUCLEOTIDE SEQUENCE [LARGE SCALE GENOMIC DNA]</scope>
    <source>
        <strain evidence="4 5">PL133</strain>
    </source>
</reference>
<comment type="caution">
    <text evidence="4">The sequence shown here is derived from an EMBL/GenBank/DDBJ whole genome shotgun (WGS) entry which is preliminary data.</text>
</comment>
<proteinExistence type="predicted"/>
<dbReference type="AlphaFoldDB" id="A0A0Q9Y4Q2"/>